<gene>
    <name evidence="1" type="ORF">SAMN00120144_2594</name>
</gene>
<name>A0A1W1VT71_9BACT</name>
<dbReference type="EMBL" id="FWWW01000072">
    <property type="protein sequence ID" value="SMB96567.1"/>
    <property type="molecule type" value="Genomic_DNA"/>
</dbReference>
<reference evidence="1 2" key="1">
    <citation type="submission" date="2017-04" db="EMBL/GenBank/DDBJ databases">
        <authorList>
            <person name="Afonso C.L."/>
            <person name="Miller P.J."/>
            <person name="Scott M.A."/>
            <person name="Spackman E."/>
            <person name="Goraichik I."/>
            <person name="Dimitrov K.M."/>
            <person name="Suarez D.L."/>
            <person name="Swayne D.E."/>
        </authorList>
    </citation>
    <scope>NUCLEOTIDE SEQUENCE [LARGE SCALE GENOMIC DNA]</scope>
    <source>
        <strain evidence="1 2">DSM 11622</strain>
    </source>
</reference>
<dbReference type="OrthoDB" id="1375889at2"/>
<dbReference type="RefSeq" id="WP_084446162.1">
    <property type="nucleotide sequence ID" value="NZ_FWWW01000072.1"/>
</dbReference>
<protein>
    <submittedName>
        <fullName evidence="1">Uncharacterized protein</fullName>
    </submittedName>
</protein>
<accession>A0A1W1VT71</accession>
<dbReference type="STRING" id="645990.SAMN00120144_2594"/>
<organism evidence="1 2">
    <name type="scientific">Hymenobacter roseosalivarius DSM 11622</name>
    <dbReference type="NCBI Taxonomy" id="645990"/>
    <lineage>
        <taxon>Bacteria</taxon>
        <taxon>Pseudomonadati</taxon>
        <taxon>Bacteroidota</taxon>
        <taxon>Cytophagia</taxon>
        <taxon>Cytophagales</taxon>
        <taxon>Hymenobacteraceae</taxon>
        <taxon>Hymenobacter</taxon>
    </lineage>
</organism>
<evidence type="ECO:0000313" key="2">
    <source>
        <dbReference type="Proteomes" id="UP000192266"/>
    </source>
</evidence>
<evidence type="ECO:0000313" key="1">
    <source>
        <dbReference type="EMBL" id="SMB96567.1"/>
    </source>
</evidence>
<sequence length="105" mass="12050">MAAIGAFTILKLFYDTYRLQKDTSGYLANCENVKVGMTLEAAKKVMGDYNYYERANRSEIWTFYNNEKTKQYFLTYPAPFAASEGTWIHFDPQTQLVTGVTCGEK</sequence>
<dbReference type="Proteomes" id="UP000192266">
    <property type="component" value="Unassembled WGS sequence"/>
</dbReference>
<dbReference type="AlphaFoldDB" id="A0A1W1VT71"/>
<proteinExistence type="predicted"/>
<keyword evidence="2" id="KW-1185">Reference proteome</keyword>